<organism evidence="1 2">
    <name type="scientific">Haematococcus lacustris</name>
    <name type="common">Green alga</name>
    <name type="synonym">Haematococcus pluvialis</name>
    <dbReference type="NCBI Taxonomy" id="44745"/>
    <lineage>
        <taxon>Eukaryota</taxon>
        <taxon>Viridiplantae</taxon>
        <taxon>Chlorophyta</taxon>
        <taxon>core chlorophytes</taxon>
        <taxon>Chlorophyceae</taxon>
        <taxon>CS clade</taxon>
        <taxon>Chlamydomonadales</taxon>
        <taxon>Haematococcaceae</taxon>
        <taxon>Haematococcus</taxon>
    </lineage>
</organism>
<dbReference type="AlphaFoldDB" id="A0A699YHH8"/>
<name>A0A699YHH8_HAELA</name>
<sequence>MAKRIKLPSRLVLSESVKPGRQAFSHLLPPSVLQSRHSHSDEGAWWRGQAAAYQHDVMRHVGQNDGLHTIAGSQLLDGLHINHLQRPSTWRHTGHQQGRGALTWQQLFSFPPILGNPTRGGNGPHGHLTLNPAGWPRVHVPGTSMSHWTWRSTIHWVRTGRLEAELACTAVSLCAMKWPLCELHHRASRYEKGLSTCGFACFSTRFAELFTYVNK</sequence>
<gene>
    <name evidence="1" type="ORF">HaLaN_03966</name>
</gene>
<comment type="caution">
    <text evidence="1">The sequence shown here is derived from an EMBL/GenBank/DDBJ whole genome shotgun (WGS) entry which is preliminary data.</text>
</comment>
<dbReference type="EMBL" id="BLLF01000194">
    <property type="protein sequence ID" value="GFH08921.1"/>
    <property type="molecule type" value="Genomic_DNA"/>
</dbReference>
<dbReference type="Proteomes" id="UP000485058">
    <property type="component" value="Unassembled WGS sequence"/>
</dbReference>
<proteinExistence type="predicted"/>
<keyword evidence="2" id="KW-1185">Reference proteome</keyword>
<evidence type="ECO:0000313" key="2">
    <source>
        <dbReference type="Proteomes" id="UP000485058"/>
    </source>
</evidence>
<evidence type="ECO:0000313" key="1">
    <source>
        <dbReference type="EMBL" id="GFH08921.1"/>
    </source>
</evidence>
<protein>
    <submittedName>
        <fullName evidence="1">Uncharacterized protein</fullName>
    </submittedName>
</protein>
<reference evidence="1 2" key="1">
    <citation type="submission" date="2020-02" db="EMBL/GenBank/DDBJ databases">
        <title>Draft genome sequence of Haematococcus lacustris strain NIES-144.</title>
        <authorList>
            <person name="Morimoto D."/>
            <person name="Nakagawa S."/>
            <person name="Yoshida T."/>
            <person name="Sawayama S."/>
        </authorList>
    </citation>
    <scope>NUCLEOTIDE SEQUENCE [LARGE SCALE GENOMIC DNA]</scope>
    <source>
        <strain evidence="1 2">NIES-144</strain>
    </source>
</reference>
<accession>A0A699YHH8</accession>